<proteinExistence type="predicted"/>
<feature type="transmembrane region" description="Helical" evidence="1">
    <location>
        <begin position="71"/>
        <end position="91"/>
    </location>
</feature>
<dbReference type="AlphaFoldDB" id="G4TNA0"/>
<feature type="transmembrane region" description="Helical" evidence="1">
    <location>
        <begin position="154"/>
        <end position="172"/>
    </location>
</feature>
<reference evidence="2 3" key="1">
    <citation type="journal article" date="2011" name="PLoS Pathog.">
        <title>Endophytic Life Strategies Decoded by Genome and Transcriptome Analyses of the Mutualistic Root Symbiont Piriformospora indica.</title>
        <authorList>
            <person name="Zuccaro A."/>
            <person name="Lahrmann U."/>
            <person name="Guldener U."/>
            <person name="Langen G."/>
            <person name="Pfiffi S."/>
            <person name="Biedenkopf D."/>
            <person name="Wong P."/>
            <person name="Samans B."/>
            <person name="Grimm C."/>
            <person name="Basiewicz M."/>
            <person name="Murat C."/>
            <person name="Martin F."/>
            <person name="Kogel K.H."/>
        </authorList>
    </citation>
    <scope>NUCLEOTIDE SEQUENCE [LARGE SCALE GENOMIC DNA]</scope>
    <source>
        <strain evidence="2 3">DSM 11827</strain>
    </source>
</reference>
<comment type="caution">
    <text evidence="2">The sequence shown here is derived from an EMBL/GenBank/DDBJ whole genome shotgun (WGS) entry which is preliminary data.</text>
</comment>
<evidence type="ECO:0000313" key="3">
    <source>
        <dbReference type="Proteomes" id="UP000007148"/>
    </source>
</evidence>
<evidence type="ECO:0000313" key="2">
    <source>
        <dbReference type="EMBL" id="CCA72793.1"/>
    </source>
</evidence>
<dbReference type="EMBL" id="CAFZ01000183">
    <property type="protein sequence ID" value="CCA72793.1"/>
    <property type="molecule type" value="Genomic_DNA"/>
</dbReference>
<feature type="transmembrane region" description="Helical" evidence="1">
    <location>
        <begin position="251"/>
        <end position="274"/>
    </location>
</feature>
<keyword evidence="1" id="KW-0812">Transmembrane</keyword>
<organism evidence="2 3">
    <name type="scientific">Serendipita indica (strain DSM 11827)</name>
    <name type="common">Root endophyte fungus</name>
    <name type="synonym">Piriformospora indica</name>
    <dbReference type="NCBI Taxonomy" id="1109443"/>
    <lineage>
        <taxon>Eukaryota</taxon>
        <taxon>Fungi</taxon>
        <taxon>Dikarya</taxon>
        <taxon>Basidiomycota</taxon>
        <taxon>Agaricomycotina</taxon>
        <taxon>Agaricomycetes</taxon>
        <taxon>Sebacinales</taxon>
        <taxon>Serendipitaceae</taxon>
        <taxon>Serendipita</taxon>
    </lineage>
</organism>
<feature type="transmembrane region" description="Helical" evidence="1">
    <location>
        <begin position="221"/>
        <end position="239"/>
    </location>
</feature>
<sequence length="319" mass="35673">MPPPAECLAPNPDVSGSGIRIAFYINTLLIAAVPRVYPFTKLLEPLKTNNGLNGLALLVTAVAQSGHELSLYHAIIVIHMLTFLGIATSTTGEYNTTKMRFRIIAFTSWCSMIAYFYLTMKVWIMVKSFGSQPECNDWTVYVLFGVSVRATVPWLRGVILALVGLAIIKFVVSTTRTVISLCSDRRINDSASEESDEKQGLFSTISRCLPSLYTDRRSPGWIARVLASIYSVVMLELTIRRNPSSDEEKVWSFGQIIALLITLMTVNEIIHFVFGEDLDLNLGQKFNALLYRIRHGRARRDSQSGRGSELQDVEQGQRN</sequence>
<name>G4TNA0_SERID</name>
<dbReference type="eggNOG" id="ENOG502SGN3">
    <property type="taxonomic scope" value="Eukaryota"/>
</dbReference>
<gene>
    <name evidence="2" type="ORF">PIIN_11871</name>
</gene>
<accession>G4TNA0</accession>
<keyword evidence="1" id="KW-0472">Membrane</keyword>
<dbReference type="HOGENOM" id="CLU_052677_0_0_1"/>
<protein>
    <submittedName>
        <fullName evidence="2">Uncharacterized protein</fullName>
    </submittedName>
</protein>
<dbReference type="OMA" id="LCTAIYQ"/>
<dbReference type="InParanoid" id="G4TNA0"/>
<feature type="transmembrane region" description="Helical" evidence="1">
    <location>
        <begin position="103"/>
        <end position="124"/>
    </location>
</feature>
<dbReference type="OrthoDB" id="5427664at2759"/>
<keyword evidence="1" id="KW-1133">Transmembrane helix</keyword>
<dbReference type="Proteomes" id="UP000007148">
    <property type="component" value="Unassembled WGS sequence"/>
</dbReference>
<keyword evidence="3" id="KW-1185">Reference proteome</keyword>
<evidence type="ECO:0000256" key="1">
    <source>
        <dbReference type="SAM" id="Phobius"/>
    </source>
</evidence>